<dbReference type="GO" id="GO:0008481">
    <property type="term" value="F:sphingosine kinase activity"/>
    <property type="evidence" value="ECO:0007669"/>
    <property type="project" value="UniProtKB-EC"/>
</dbReference>
<accession>A0A1D1W8R1</accession>
<dbReference type="EMBL" id="BDGG01000021">
    <property type="protein sequence ID" value="GAV09313.1"/>
    <property type="molecule type" value="Genomic_DNA"/>
</dbReference>
<keyword evidence="3" id="KW-0547">Nucleotide-binding</keyword>
<dbReference type="Proteomes" id="UP000186922">
    <property type="component" value="Unassembled WGS sequence"/>
</dbReference>
<keyword evidence="4" id="KW-0418">Kinase</keyword>
<evidence type="ECO:0000256" key="1">
    <source>
        <dbReference type="ARBA" id="ARBA00004308"/>
    </source>
</evidence>
<dbReference type="PANTHER" id="PTHR12358">
    <property type="entry name" value="SPHINGOSINE KINASE"/>
    <property type="match status" value="1"/>
</dbReference>
<sequence length="504" mass="55369">MAEASRTTATTVMEETQESDAKDILQERFVLLSSGKEQDVKLLASTIQYSPVGAPRTKGKVILLQDIIGVQCMKGKVLTDQRAYLTIYVYPRGRTITGSIDARRCRVVLVFVVASSVVFTDNLQKASLWREAILALLRPISVCAHYSRRWLVLINPAGGPGKAVKLFQERVLPIFSEAEINFDTVISERAGHVGEIVRSLNLDRYSAVILVSGDGLIYEAINGLMERADWRRAIKTPLGLIPAGSGNALAASIHQACGEPFSHDFVKHAALLLTRCIPQPLDLLYVQSLTSQRYAFLSFGWGIIADIDIESEKFRKLGENRFTVGALQRVLDLRSYGGKLSYLPADESNAWLAAPEVDIAASGDYVNVPSRPATNLLVPLCCPLPDSWISVEGQFISVYVTLTSRIAASSVAVPWAQLNDGLGYLCWVKGGLPKTAVTSFLLNLSTGDHLKSPYVQMVAIRAFRLEPRDKDGIMTIDGERIQYGPVQGQMLPSMARVLTRYDGH</sequence>
<dbReference type="GO" id="GO:0005524">
    <property type="term" value="F:ATP binding"/>
    <property type="evidence" value="ECO:0007669"/>
    <property type="project" value="UniProtKB-KW"/>
</dbReference>
<evidence type="ECO:0000256" key="2">
    <source>
        <dbReference type="ARBA" id="ARBA00022679"/>
    </source>
</evidence>
<dbReference type="GO" id="GO:0046512">
    <property type="term" value="P:sphingosine biosynthetic process"/>
    <property type="evidence" value="ECO:0007669"/>
    <property type="project" value="TreeGrafter"/>
</dbReference>
<protein>
    <recommendedName>
        <fullName evidence="7">sphingosine kinase</fullName>
        <ecNumber evidence="7">2.7.1.91</ecNumber>
    </recommendedName>
</protein>
<evidence type="ECO:0000256" key="7">
    <source>
        <dbReference type="ARBA" id="ARBA00044037"/>
    </source>
</evidence>
<evidence type="ECO:0000256" key="3">
    <source>
        <dbReference type="ARBA" id="ARBA00022741"/>
    </source>
</evidence>
<dbReference type="GO" id="GO:0016020">
    <property type="term" value="C:membrane"/>
    <property type="evidence" value="ECO:0007669"/>
    <property type="project" value="TreeGrafter"/>
</dbReference>
<keyword evidence="5" id="KW-0067">ATP-binding</keyword>
<dbReference type="GO" id="GO:0012505">
    <property type="term" value="C:endomembrane system"/>
    <property type="evidence" value="ECO:0007669"/>
    <property type="project" value="UniProtKB-SubCell"/>
</dbReference>
<dbReference type="SUPFAM" id="SSF111331">
    <property type="entry name" value="NAD kinase/diacylglycerol kinase-like"/>
    <property type="match status" value="1"/>
</dbReference>
<feature type="domain" description="DAGKc" evidence="8">
    <location>
        <begin position="145"/>
        <end position="290"/>
    </location>
</feature>
<evidence type="ECO:0000313" key="10">
    <source>
        <dbReference type="Proteomes" id="UP000186922"/>
    </source>
</evidence>
<keyword evidence="6" id="KW-0472">Membrane</keyword>
<dbReference type="InterPro" id="IPR050187">
    <property type="entry name" value="Lipid_Phosphate_FormReg"/>
</dbReference>
<dbReference type="InterPro" id="IPR001206">
    <property type="entry name" value="Diacylglycerol_kinase_cat_dom"/>
</dbReference>
<reference evidence="9 10" key="1">
    <citation type="journal article" date="2016" name="Nat. Commun.">
        <title>Extremotolerant tardigrade genome and improved radiotolerance of human cultured cells by tardigrade-unique protein.</title>
        <authorList>
            <person name="Hashimoto T."/>
            <person name="Horikawa D.D."/>
            <person name="Saito Y."/>
            <person name="Kuwahara H."/>
            <person name="Kozuka-Hata H."/>
            <person name="Shin-I T."/>
            <person name="Minakuchi Y."/>
            <person name="Ohishi K."/>
            <person name="Motoyama A."/>
            <person name="Aizu T."/>
            <person name="Enomoto A."/>
            <person name="Kondo K."/>
            <person name="Tanaka S."/>
            <person name="Hara Y."/>
            <person name="Koshikawa S."/>
            <person name="Sagara H."/>
            <person name="Miura T."/>
            <person name="Yokobori S."/>
            <person name="Miyagawa K."/>
            <person name="Suzuki Y."/>
            <person name="Kubo T."/>
            <person name="Oyama M."/>
            <person name="Kohara Y."/>
            <person name="Fujiyama A."/>
            <person name="Arakawa K."/>
            <person name="Katayama T."/>
            <person name="Toyoda A."/>
            <person name="Kunieda T."/>
        </authorList>
    </citation>
    <scope>NUCLEOTIDE SEQUENCE [LARGE SCALE GENOMIC DNA]</scope>
    <source>
        <strain evidence="9 10">YOKOZUNA-1</strain>
    </source>
</reference>
<dbReference type="SMART" id="SM00046">
    <property type="entry name" value="DAGKc"/>
    <property type="match status" value="1"/>
</dbReference>
<dbReference type="Gene3D" id="3.40.50.10330">
    <property type="entry name" value="Probable inorganic polyphosphate/atp-NAD kinase, domain 1"/>
    <property type="match status" value="1"/>
</dbReference>
<evidence type="ECO:0000313" key="9">
    <source>
        <dbReference type="EMBL" id="GAV09313.1"/>
    </source>
</evidence>
<name>A0A1D1W8R1_RAMVA</name>
<evidence type="ECO:0000256" key="4">
    <source>
        <dbReference type="ARBA" id="ARBA00022777"/>
    </source>
</evidence>
<evidence type="ECO:0000256" key="6">
    <source>
        <dbReference type="ARBA" id="ARBA00023136"/>
    </source>
</evidence>
<dbReference type="STRING" id="947166.A0A1D1W8R1"/>
<dbReference type="GO" id="GO:0005737">
    <property type="term" value="C:cytoplasm"/>
    <property type="evidence" value="ECO:0007669"/>
    <property type="project" value="TreeGrafter"/>
</dbReference>
<dbReference type="AlphaFoldDB" id="A0A1D1W8R1"/>
<dbReference type="GO" id="GO:0042981">
    <property type="term" value="P:regulation of apoptotic process"/>
    <property type="evidence" value="ECO:0007669"/>
    <property type="project" value="UniProtKB-ARBA"/>
</dbReference>
<keyword evidence="2" id="KW-0808">Transferase</keyword>
<dbReference type="FunFam" id="3.40.50.10330:FF:000005">
    <property type="entry name" value="Sphingosine kinase 2"/>
    <property type="match status" value="1"/>
</dbReference>
<evidence type="ECO:0000259" key="8">
    <source>
        <dbReference type="PROSITE" id="PS50146"/>
    </source>
</evidence>
<proteinExistence type="predicted"/>
<dbReference type="Gene3D" id="2.60.200.40">
    <property type="match status" value="1"/>
</dbReference>
<dbReference type="InterPro" id="IPR016064">
    <property type="entry name" value="NAD/diacylglycerol_kinase_sf"/>
</dbReference>
<dbReference type="EC" id="2.7.1.91" evidence="7"/>
<dbReference type="Pfam" id="PF00781">
    <property type="entry name" value="DAGK_cat"/>
    <property type="match status" value="1"/>
</dbReference>
<comment type="caution">
    <text evidence="9">The sequence shown here is derived from an EMBL/GenBank/DDBJ whole genome shotgun (WGS) entry which is preliminary data.</text>
</comment>
<gene>
    <name evidence="9" type="primary">RvY_18877-1</name>
    <name evidence="9" type="synonym">RvY_18877.1</name>
    <name evidence="9" type="ORF">RvY_18877</name>
</gene>
<dbReference type="OrthoDB" id="3853857at2759"/>
<dbReference type="PANTHER" id="PTHR12358:SF112">
    <property type="entry name" value="LD11247P-RELATED"/>
    <property type="match status" value="1"/>
</dbReference>
<dbReference type="InterPro" id="IPR017438">
    <property type="entry name" value="ATP-NAD_kinase_N"/>
</dbReference>
<comment type="subcellular location">
    <subcellularLocation>
        <location evidence="1">Endomembrane system</location>
    </subcellularLocation>
</comment>
<keyword evidence="10" id="KW-1185">Reference proteome</keyword>
<dbReference type="PROSITE" id="PS50146">
    <property type="entry name" value="DAGK"/>
    <property type="match status" value="1"/>
</dbReference>
<evidence type="ECO:0000256" key="5">
    <source>
        <dbReference type="ARBA" id="ARBA00022840"/>
    </source>
</evidence>
<organism evidence="9 10">
    <name type="scientific">Ramazzottius varieornatus</name>
    <name type="common">Water bear</name>
    <name type="synonym">Tardigrade</name>
    <dbReference type="NCBI Taxonomy" id="947166"/>
    <lineage>
        <taxon>Eukaryota</taxon>
        <taxon>Metazoa</taxon>
        <taxon>Ecdysozoa</taxon>
        <taxon>Tardigrada</taxon>
        <taxon>Eutardigrada</taxon>
        <taxon>Parachela</taxon>
        <taxon>Hypsibioidea</taxon>
        <taxon>Ramazzottiidae</taxon>
        <taxon>Ramazzottius</taxon>
    </lineage>
</organism>